<evidence type="ECO:0000256" key="5">
    <source>
        <dbReference type="ARBA" id="ARBA00022963"/>
    </source>
</evidence>
<dbReference type="Gene3D" id="3.40.1090.10">
    <property type="entry name" value="Cytosolic phospholipase A2 catalytic domain"/>
    <property type="match status" value="1"/>
</dbReference>
<comment type="catalytic activity">
    <reaction evidence="8 10">
        <text>a 1-acyl-sn-glycero-3-phosphocholine + H2O = sn-glycerol 3-phosphocholine + a fatty acid + H(+)</text>
        <dbReference type="Rhea" id="RHEA:15177"/>
        <dbReference type="ChEBI" id="CHEBI:15377"/>
        <dbReference type="ChEBI" id="CHEBI:15378"/>
        <dbReference type="ChEBI" id="CHEBI:16870"/>
        <dbReference type="ChEBI" id="CHEBI:28868"/>
        <dbReference type="ChEBI" id="CHEBI:58168"/>
        <dbReference type="EC" id="3.1.1.5"/>
    </reaction>
</comment>
<feature type="chain" id="PRO_5042671659" description="Lysophospholipase" evidence="10">
    <location>
        <begin position="23"/>
        <end position="657"/>
    </location>
</feature>
<dbReference type="PANTHER" id="PTHR10728">
    <property type="entry name" value="CYTOSOLIC PHOSPHOLIPASE A2"/>
    <property type="match status" value="1"/>
</dbReference>
<evidence type="ECO:0000256" key="3">
    <source>
        <dbReference type="ARBA" id="ARBA00022729"/>
    </source>
</evidence>
<dbReference type="Proteomes" id="UP001320420">
    <property type="component" value="Unassembled WGS sequence"/>
</dbReference>
<evidence type="ECO:0000313" key="13">
    <source>
        <dbReference type="Proteomes" id="UP001320420"/>
    </source>
</evidence>
<dbReference type="AlphaFoldDB" id="A0AAN9UG04"/>
<feature type="signal peptide" evidence="10">
    <location>
        <begin position="1"/>
        <end position="22"/>
    </location>
</feature>
<evidence type="ECO:0000256" key="4">
    <source>
        <dbReference type="ARBA" id="ARBA00022801"/>
    </source>
</evidence>
<dbReference type="EC" id="3.1.1.5" evidence="2 10"/>
<keyword evidence="7" id="KW-0325">Glycoprotein</keyword>
<dbReference type="GO" id="GO:0005829">
    <property type="term" value="C:cytosol"/>
    <property type="evidence" value="ECO:0007669"/>
    <property type="project" value="TreeGrafter"/>
</dbReference>
<reference evidence="12 13" key="1">
    <citation type="submission" date="2024-02" db="EMBL/GenBank/DDBJ databases">
        <title>De novo assembly and annotation of 12 fungi associated with fruit tree decline syndrome in Ontario, Canada.</title>
        <authorList>
            <person name="Sulman M."/>
            <person name="Ellouze W."/>
            <person name="Ilyukhin E."/>
        </authorList>
    </citation>
    <scope>NUCLEOTIDE SEQUENCE [LARGE SCALE GENOMIC DNA]</scope>
    <source>
        <strain evidence="12 13">M11/M66-122</strain>
    </source>
</reference>
<dbReference type="PROSITE" id="PS51210">
    <property type="entry name" value="PLA2C"/>
    <property type="match status" value="1"/>
</dbReference>
<accession>A0AAN9UG04</accession>
<protein>
    <recommendedName>
        <fullName evidence="2 10">Lysophospholipase</fullName>
        <ecNumber evidence="2 10">3.1.1.5</ecNumber>
    </recommendedName>
</protein>
<keyword evidence="13" id="KW-1185">Reference proteome</keyword>
<evidence type="ECO:0000313" key="12">
    <source>
        <dbReference type="EMBL" id="KAK7747206.1"/>
    </source>
</evidence>
<evidence type="ECO:0000259" key="11">
    <source>
        <dbReference type="PROSITE" id="PS51210"/>
    </source>
</evidence>
<keyword evidence="5 9" id="KW-0442">Lipid degradation</keyword>
<dbReference type="InterPro" id="IPR002642">
    <property type="entry name" value="LysoPLipase_cat_dom"/>
</dbReference>
<name>A0AAN9UG04_9PEZI</name>
<dbReference type="Pfam" id="PF01735">
    <property type="entry name" value="PLA2_B"/>
    <property type="match status" value="1"/>
</dbReference>
<dbReference type="GO" id="GO:0004623">
    <property type="term" value="F:phospholipase A2 activity"/>
    <property type="evidence" value="ECO:0007669"/>
    <property type="project" value="TreeGrafter"/>
</dbReference>
<sequence length="657" mass="70235">MQLFRDFVSSPLLSLIPAVAFAAPSGSSVPNINHVVALRELALRAAPESPSGDYAPATVTCPSEKPTIRSAANLSSSERTWLQSRRAKTIEPMVQFFQNSGLTDFDAAGFINANAKNFSVVPNIGIAVSGGGYRALMNGAGFLAAADSRVPGSTDTGGIGHLLQASTYLAGLSGGGWLVGSMFANNFSTVVQMRDGYEDSALWDFQNSIFEGPETSGISILDMASYWDDVVNQIGDKRDAGYEISITDTWGRALSYQLINARDGGPAYTFSSIADWTDFSNGDTPMPILVADERLPHTTVVALNSTVLEFNPWEIGSFDPTIYGFAPTRYVGSNFSAGSIVADGHCVEGFDQYGYVMGTSSSLFNSFMLQNLSDYNIPDIVGELIKSILEGIDDAEDDIAVWKPNPFHKWNPGSNVNAEEDQLTLVDGGLDLQNIPLHPLIQPVRGVDVIFAVDSSADINNWPNGTALRASYDRSKESIANGTAFPAVPDAETFVNLGLNQRPTFFGCNTTEFTSERKTIPPLIVYMPNAPYTQYSNVSTFDPAYDDWQRDSIIKNGYNVATMGNGTVDAQWPACAACAVLHRSLERVGTEPSATCKDCMSRYCWAGAVDSTAVASFEPTPILDIDVEGAGASLRGGVPGGTAWIAVAVAGLAVVVC</sequence>
<dbReference type="GO" id="GO:0005783">
    <property type="term" value="C:endoplasmic reticulum"/>
    <property type="evidence" value="ECO:0007669"/>
    <property type="project" value="TreeGrafter"/>
</dbReference>
<evidence type="ECO:0000256" key="8">
    <source>
        <dbReference type="ARBA" id="ARBA00049531"/>
    </source>
</evidence>
<evidence type="ECO:0000256" key="7">
    <source>
        <dbReference type="ARBA" id="ARBA00023180"/>
    </source>
</evidence>
<gene>
    <name evidence="12" type="primary">PLB1</name>
    <name evidence="12" type="ORF">SLS62_009148</name>
</gene>
<organism evidence="12 13">
    <name type="scientific">Diatrype stigma</name>
    <dbReference type="NCBI Taxonomy" id="117547"/>
    <lineage>
        <taxon>Eukaryota</taxon>
        <taxon>Fungi</taxon>
        <taxon>Dikarya</taxon>
        <taxon>Ascomycota</taxon>
        <taxon>Pezizomycotina</taxon>
        <taxon>Sordariomycetes</taxon>
        <taxon>Xylariomycetidae</taxon>
        <taxon>Xylariales</taxon>
        <taxon>Diatrypaceae</taxon>
        <taxon>Diatrype</taxon>
    </lineage>
</organism>
<dbReference type="SMART" id="SM00022">
    <property type="entry name" value="PLAc"/>
    <property type="match status" value="1"/>
</dbReference>
<comment type="caution">
    <text evidence="12">The sequence shown here is derived from an EMBL/GenBank/DDBJ whole genome shotgun (WGS) entry which is preliminary data.</text>
</comment>
<evidence type="ECO:0000256" key="1">
    <source>
        <dbReference type="ARBA" id="ARBA00008780"/>
    </source>
</evidence>
<keyword evidence="3 10" id="KW-0732">Signal</keyword>
<dbReference type="InterPro" id="IPR016035">
    <property type="entry name" value="Acyl_Trfase/lysoPLipase"/>
</dbReference>
<dbReference type="GO" id="GO:0004622">
    <property type="term" value="F:phosphatidylcholine lysophospholipase activity"/>
    <property type="evidence" value="ECO:0007669"/>
    <property type="project" value="UniProtKB-EC"/>
</dbReference>
<feature type="domain" description="PLA2c" evidence="11">
    <location>
        <begin position="60"/>
        <end position="610"/>
    </location>
</feature>
<dbReference type="EMBL" id="JAKJXP020000092">
    <property type="protein sequence ID" value="KAK7747206.1"/>
    <property type="molecule type" value="Genomic_DNA"/>
</dbReference>
<evidence type="ECO:0000256" key="9">
    <source>
        <dbReference type="PROSITE-ProRule" id="PRU00555"/>
    </source>
</evidence>
<dbReference type="GO" id="GO:0046475">
    <property type="term" value="P:glycerophospholipid catabolic process"/>
    <property type="evidence" value="ECO:0007669"/>
    <property type="project" value="TreeGrafter"/>
</dbReference>
<dbReference type="FunFam" id="3.40.1090.10:FF:000010">
    <property type="entry name" value="Lysophospholipase"/>
    <property type="match status" value="1"/>
</dbReference>
<evidence type="ECO:0000256" key="2">
    <source>
        <dbReference type="ARBA" id="ARBA00013274"/>
    </source>
</evidence>
<dbReference type="PANTHER" id="PTHR10728:SF33">
    <property type="entry name" value="LYSOPHOSPHOLIPASE 1-RELATED"/>
    <property type="match status" value="1"/>
</dbReference>
<keyword evidence="4 9" id="KW-0378">Hydrolase</keyword>
<proteinExistence type="inferred from homology"/>
<evidence type="ECO:0000256" key="10">
    <source>
        <dbReference type="RuleBase" id="RU362103"/>
    </source>
</evidence>
<evidence type="ECO:0000256" key="6">
    <source>
        <dbReference type="ARBA" id="ARBA00023098"/>
    </source>
</evidence>
<comment type="similarity">
    <text evidence="1 10">Belongs to the lysophospholipase family.</text>
</comment>
<dbReference type="SUPFAM" id="SSF52151">
    <property type="entry name" value="FabD/lysophospholipase-like"/>
    <property type="match status" value="1"/>
</dbReference>
<keyword evidence="6 9" id="KW-0443">Lipid metabolism</keyword>